<gene>
    <name evidence="2" type="ORF">GBA63_01725</name>
</gene>
<proteinExistence type="predicted"/>
<protein>
    <submittedName>
        <fullName evidence="2">Alpha/beta fold hydrolase</fullName>
    </submittedName>
</protein>
<accession>A0A6G8Q4U5</accession>
<evidence type="ECO:0000313" key="2">
    <source>
        <dbReference type="EMBL" id="QIN81486.1"/>
    </source>
</evidence>
<dbReference type="InterPro" id="IPR051321">
    <property type="entry name" value="PHA/PHB_synthase"/>
</dbReference>
<dbReference type="SUPFAM" id="SSF53474">
    <property type="entry name" value="alpha/beta-Hydrolases"/>
    <property type="match status" value="1"/>
</dbReference>
<keyword evidence="2" id="KW-0378">Hydrolase</keyword>
<dbReference type="Proteomes" id="UP000501452">
    <property type="component" value="Chromosome"/>
</dbReference>
<reference evidence="2 3" key="1">
    <citation type="submission" date="2019-10" db="EMBL/GenBank/DDBJ databases">
        <title>Rubrobacter sp nov SCSIO 52090 isolated from a deep-sea sediment in the South China Sea.</title>
        <authorList>
            <person name="Chen R.W."/>
        </authorList>
    </citation>
    <scope>NUCLEOTIDE SEQUENCE [LARGE SCALE GENOMIC DNA]</scope>
    <source>
        <strain evidence="2 3">SCSIO 52909</strain>
    </source>
</reference>
<keyword evidence="3" id="KW-1185">Reference proteome</keyword>
<dbReference type="InterPro" id="IPR029058">
    <property type="entry name" value="AB_hydrolase_fold"/>
</dbReference>
<dbReference type="Gene3D" id="3.40.50.1820">
    <property type="entry name" value="alpha/beta hydrolase"/>
    <property type="match status" value="1"/>
</dbReference>
<dbReference type="InterPro" id="IPR000073">
    <property type="entry name" value="AB_hydrolase_1"/>
</dbReference>
<feature type="domain" description="AB hydrolase-1" evidence="1">
    <location>
        <begin position="92"/>
        <end position="203"/>
    </location>
</feature>
<name>A0A6G8Q4U5_9ACTN</name>
<dbReference type="PANTHER" id="PTHR36837:SF2">
    <property type="entry name" value="POLY(3-HYDROXYALKANOATE) POLYMERASE SUBUNIT PHAC"/>
    <property type="match status" value="1"/>
</dbReference>
<dbReference type="GO" id="GO:0016787">
    <property type="term" value="F:hydrolase activity"/>
    <property type="evidence" value="ECO:0007669"/>
    <property type="project" value="UniProtKB-KW"/>
</dbReference>
<sequence>MIRERSSGGAGPLRLVDGSADGWGLGPLGICNYDGPETIRARKYATGTHVLLREVGVETGATPREVVWSRNKARLYRYRGGGGRAGRRRPVPVLLIYGFVLKPYVLDLVPGNSLVEYLVGEGFDVYMLDFGVSGAGDARLSLEDFVLDYMHGAVRKVVETSGAKEVSLFGQSQGGTLCAMYASLFPEGPIKNLVLLSAPTEFVPRDPGLLGLWTFASRNGGALFDPAVVPRFLGNLPTGFASSLINAAASLQAAAVGTVARAGGFGLYDAVLREVRDLAGRDVSLRSWLAVSKWVDDAAPFPGETFRQWVKDFYQRDMLVKGRVELRGRRVDLSNIRCSVLNASGKWDYVVPASQTGATTILAGSRDKESVSLDAGHVGMLVGPGAADLWPRVGDWLAPRSGR</sequence>
<dbReference type="AlphaFoldDB" id="A0A6G8Q4U5"/>
<dbReference type="RefSeq" id="WP_166172912.1">
    <property type="nucleotide sequence ID" value="NZ_CP045119.1"/>
</dbReference>
<organism evidence="2 3">
    <name type="scientific">Rubrobacter tropicus</name>
    <dbReference type="NCBI Taxonomy" id="2653851"/>
    <lineage>
        <taxon>Bacteria</taxon>
        <taxon>Bacillati</taxon>
        <taxon>Actinomycetota</taxon>
        <taxon>Rubrobacteria</taxon>
        <taxon>Rubrobacterales</taxon>
        <taxon>Rubrobacteraceae</taxon>
        <taxon>Rubrobacter</taxon>
    </lineage>
</organism>
<dbReference type="PANTHER" id="PTHR36837">
    <property type="entry name" value="POLY(3-HYDROXYALKANOATE) POLYMERASE SUBUNIT PHAC"/>
    <property type="match status" value="1"/>
</dbReference>
<dbReference type="KEGG" id="rub:GBA63_01725"/>
<dbReference type="EMBL" id="CP045119">
    <property type="protein sequence ID" value="QIN81486.1"/>
    <property type="molecule type" value="Genomic_DNA"/>
</dbReference>
<dbReference type="Pfam" id="PF00561">
    <property type="entry name" value="Abhydrolase_1"/>
    <property type="match status" value="1"/>
</dbReference>
<evidence type="ECO:0000313" key="3">
    <source>
        <dbReference type="Proteomes" id="UP000501452"/>
    </source>
</evidence>
<evidence type="ECO:0000259" key="1">
    <source>
        <dbReference type="Pfam" id="PF00561"/>
    </source>
</evidence>